<dbReference type="Pfam" id="PF01551">
    <property type="entry name" value="Peptidase_M23"/>
    <property type="match status" value="1"/>
</dbReference>
<keyword evidence="1" id="KW-1133">Transmembrane helix</keyword>
<keyword evidence="1" id="KW-0812">Transmembrane</keyword>
<feature type="transmembrane region" description="Helical" evidence="1">
    <location>
        <begin position="122"/>
        <end position="143"/>
    </location>
</feature>
<dbReference type="InterPro" id="IPR016047">
    <property type="entry name" value="M23ase_b-sheet_dom"/>
</dbReference>
<comment type="caution">
    <text evidence="3">The sequence shown here is derived from an EMBL/GenBank/DDBJ whole genome shotgun (WGS) entry which is preliminary data.</text>
</comment>
<dbReference type="Gene3D" id="2.70.70.10">
    <property type="entry name" value="Glucose Permease (Domain IIA)"/>
    <property type="match status" value="1"/>
</dbReference>
<sequence length="347" mass="38727">MLAPLTHLKVFLGSLLFSLSWLYYRSTYFIDLLGSILLCAATAFLGCYCWQILRPEAQTNKTNYNFLNFINTACFFSLVFGAESISSIHFQYSFSQFLVNQAIYLLAYASILFAAWKIRHSLGAPLLQIPMLFCSGLLLYELYLTSTQPTPNQTMHLAPVMRGSFISYSGGNGRLINSHFAIPQRRYLTPVVPGKQSFRPPEQNSLARRIQNDFGTEILAPIDGEVVNAIDTLPDLAPGILDDSHPPGNHLCLKTKHGHYLYLANFQQDSMTVKVGDQVHAGQTLGRIGKNGVFTESALVILLVDNPDVIAPTTRSLPFYFQNADGTRQFPKRNQRMSGLKASSQSR</sequence>
<evidence type="ECO:0000256" key="1">
    <source>
        <dbReference type="SAM" id="Phobius"/>
    </source>
</evidence>
<evidence type="ECO:0000259" key="2">
    <source>
        <dbReference type="Pfam" id="PF01551"/>
    </source>
</evidence>
<protein>
    <submittedName>
        <fullName evidence="3">M23 family metallopeptidase</fullName>
        <ecNumber evidence="3">3.4.-.-</ecNumber>
    </submittedName>
</protein>
<dbReference type="InterPro" id="IPR011055">
    <property type="entry name" value="Dup_hybrid_motif"/>
</dbReference>
<proteinExistence type="predicted"/>
<dbReference type="Proteomes" id="UP001225316">
    <property type="component" value="Unassembled WGS sequence"/>
</dbReference>
<reference evidence="3 4" key="1">
    <citation type="submission" date="2023-04" db="EMBL/GenBank/DDBJ databases">
        <title>A novel bacteria isolated from coastal sediment.</title>
        <authorList>
            <person name="Liu X.-J."/>
            <person name="Du Z.-J."/>
        </authorList>
    </citation>
    <scope>NUCLEOTIDE SEQUENCE [LARGE SCALE GENOMIC DNA]</scope>
    <source>
        <strain evidence="3 4">SDUM461003</strain>
    </source>
</reference>
<dbReference type="CDD" id="cd12797">
    <property type="entry name" value="M23_peptidase"/>
    <property type="match status" value="1"/>
</dbReference>
<dbReference type="EC" id="3.4.-.-" evidence="3"/>
<keyword evidence="1" id="KW-0472">Membrane</keyword>
<evidence type="ECO:0000313" key="3">
    <source>
        <dbReference type="EMBL" id="MDQ8207097.1"/>
    </source>
</evidence>
<keyword evidence="4" id="KW-1185">Reference proteome</keyword>
<keyword evidence="3" id="KW-0378">Hydrolase</keyword>
<evidence type="ECO:0000313" key="4">
    <source>
        <dbReference type="Proteomes" id="UP001225316"/>
    </source>
</evidence>
<feature type="domain" description="M23ase beta-sheet core" evidence="2">
    <location>
        <begin position="210"/>
        <end position="301"/>
    </location>
</feature>
<feature type="transmembrane region" description="Helical" evidence="1">
    <location>
        <begin position="97"/>
        <end position="116"/>
    </location>
</feature>
<gene>
    <name evidence="3" type="ORF">QEH52_06235</name>
</gene>
<organism evidence="3 4">
    <name type="scientific">Thalassobacterium maritimum</name>
    <dbReference type="NCBI Taxonomy" id="3041265"/>
    <lineage>
        <taxon>Bacteria</taxon>
        <taxon>Pseudomonadati</taxon>
        <taxon>Verrucomicrobiota</taxon>
        <taxon>Opitutia</taxon>
        <taxon>Puniceicoccales</taxon>
        <taxon>Coraliomargaritaceae</taxon>
        <taxon>Thalassobacterium</taxon>
    </lineage>
</organism>
<feature type="transmembrane region" description="Helical" evidence="1">
    <location>
        <begin position="6"/>
        <end position="24"/>
    </location>
</feature>
<dbReference type="EMBL" id="JARXHW010000010">
    <property type="protein sequence ID" value="MDQ8207097.1"/>
    <property type="molecule type" value="Genomic_DNA"/>
</dbReference>
<dbReference type="SUPFAM" id="SSF51261">
    <property type="entry name" value="Duplicated hybrid motif"/>
    <property type="match status" value="1"/>
</dbReference>
<dbReference type="GO" id="GO:0016787">
    <property type="term" value="F:hydrolase activity"/>
    <property type="evidence" value="ECO:0007669"/>
    <property type="project" value="UniProtKB-KW"/>
</dbReference>
<name>A0ABU1AVT6_9BACT</name>
<accession>A0ABU1AVT6</accession>
<feature type="transmembrane region" description="Helical" evidence="1">
    <location>
        <begin position="65"/>
        <end position="85"/>
    </location>
</feature>
<feature type="transmembrane region" description="Helical" evidence="1">
    <location>
        <begin position="31"/>
        <end position="53"/>
    </location>
</feature>
<dbReference type="RefSeq" id="WP_308949234.1">
    <property type="nucleotide sequence ID" value="NZ_JARXHW010000010.1"/>
</dbReference>